<dbReference type="PROSITE" id="PS51462">
    <property type="entry name" value="NUDIX"/>
    <property type="match status" value="1"/>
</dbReference>
<evidence type="ECO:0000313" key="5">
    <source>
        <dbReference type="Proteomes" id="UP001592528"/>
    </source>
</evidence>
<protein>
    <submittedName>
        <fullName evidence="4">NUDIX domain-containing protein</fullName>
    </submittedName>
</protein>
<feature type="domain" description="Nudix hydrolase" evidence="3">
    <location>
        <begin position="39"/>
        <end position="168"/>
    </location>
</feature>
<dbReference type="PANTHER" id="PTHR43736:SF1">
    <property type="entry name" value="DIHYDRONEOPTERIN TRIPHOSPHATE DIPHOSPHATASE"/>
    <property type="match status" value="1"/>
</dbReference>
<evidence type="ECO:0000259" key="3">
    <source>
        <dbReference type="PROSITE" id="PS51462"/>
    </source>
</evidence>
<dbReference type="Proteomes" id="UP001592528">
    <property type="component" value="Unassembled WGS sequence"/>
</dbReference>
<dbReference type="PANTHER" id="PTHR43736">
    <property type="entry name" value="ADP-RIBOSE PYROPHOSPHATASE"/>
    <property type="match status" value="1"/>
</dbReference>
<comment type="similarity">
    <text evidence="1">Belongs to the Nudix hydrolase family.</text>
</comment>
<dbReference type="Gene3D" id="3.90.79.10">
    <property type="entry name" value="Nucleoside Triphosphate Pyrophosphohydrolase"/>
    <property type="match status" value="1"/>
</dbReference>
<dbReference type="Pfam" id="PF00293">
    <property type="entry name" value="NUDIX"/>
    <property type="match status" value="1"/>
</dbReference>
<reference evidence="4 5" key="1">
    <citation type="submission" date="2024-09" db="EMBL/GenBank/DDBJ databases">
        <authorList>
            <person name="Lee S.D."/>
        </authorList>
    </citation>
    <scope>NUCLEOTIDE SEQUENCE [LARGE SCALE GENOMIC DNA]</scope>
    <source>
        <strain evidence="4 5">N1-5</strain>
    </source>
</reference>
<dbReference type="SUPFAM" id="SSF55811">
    <property type="entry name" value="Nudix"/>
    <property type="match status" value="1"/>
</dbReference>
<proteinExistence type="inferred from homology"/>
<dbReference type="RefSeq" id="WP_030252235.1">
    <property type="nucleotide sequence ID" value="NZ_JBHEZZ010000003.1"/>
</dbReference>
<comment type="caution">
    <text evidence="4">The sequence shown here is derived from an EMBL/GenBank/DDBJ whole genome shotgun (WGS) entry which is preliminary data.</text>
</comment>
<evidence type="ECO:0000256" key="1">
    <source>
        <dbReference type="ARBA" id="ARBA00005582"/>
    </source>
</evidence>
<dbReference type="InterPro" id="IPR020084">
    <property type="entry name" value="NUDIX_hydrolase_CS"/>
</dbReference>
<dbReference type="InterPro" id="IPR000086">
    <property type="entry name" value="NUDIX_hydrolase_dom"/>
</dbReference>
<accession>A0ABV6UHM4</accession>
<keyword evidence="2" id="KW-0378">Hydrolase</keyword>
<evidence type="ECO:0000256" key="2">
    <source>
        <dbReference type="ARBA" id="ARBA00022801"/>
    </source>
</evidence>
<dbReference type="PROSITE" id="PS00893">
    <property type="entry name" value="NUDIX_BOX"/>
    <property type="match status" value="1"/>
</dbReference>
<name>A0ABV6UHM4_9ACTN</name>
<dbReference type="InterPro" id="IPR015797">
    <property type="entry name" value="NUDIX_hydrolase-like_dom_sf"/>
</dbReference>
<gene>
    <name evidence="4" type="ORF">ACEZDJ_06620</name>
</gene>
<sequence length="176" mass="19181">MSPWPTVSRRQLTEGRFISAFQDEVLIAEGVTGTWEWVDLADAVRVVAVDPDGRIALVEDEFYLQRRRLLLVPGGGVERTEEPEAAARRELEEETGWRAGRLDPLGVVEQLPTATPARAHLFLARDLTPGTLAREASEEGMTLHWRTVAEAVAAVRGGEITEAGSVSAILLAALSL</sequence>
<keyword evidence="5" id="KW-1185">Reference proteome</keyword>
<evidence type="ECO:0000313" key="4">
    <source>
        <dbReference type="EMBL" id="MFC1400955.1"/>
    </source>
</evidence>
<dbReference type="EMBL" id="JBHEZZ010000003">
    <property type="protein sequence ID" value="MFC1400955.1"/>
    <property type="molecule type" value="Genomic_DNA"/>
</dbReference>
<organism evidence="4 5">
    <name type="scientific">Streptacidiphilus cavernicola</name>
    <dbReference type="NCBI Taxonomy" id="3342716"/>
    <lineage>
        <taxon>Bacteria</taxon>
        <taxon>Bacillati</taxon>
        <taxon>Actinomycetota</taxon>
        <taxon>Actinomycetes</taxon>
        <taxon>Kitasatosporales</taxon>
        <taxon>Streptomycetaceae</taxon>
        <taxon>Streptacidiphilus</taxon>
    </lineage>
</organism>